<evidence type="ECO:0000256" key="3">
    <source>
        <dbReference type="ARBA" id="ARBA00022989"/>
    </source>
</evidence>
<dbReference type="GO" id="GO:0016020">
    <property type="term" value="C:membrane"/>
    <property type="evidence" value="ECO:0007669"/>
    <property type="project" value="UniProtKB-SubCell"/>
</dbReference>
<dbReference type="EMBL" id="JWZX01002886">
    <property type="protein sequence ID" value="KOO26145.1"/>
    <property type="molecule type" value="Genomic_DNA"/>
</dbReference>
<feature type="transmembrane region" description="Helical" evidence="5">
    <location>
        <begin position="266"/>
        <end position="286"/>
    </location>
</feature>
<feature type="transmembrane region" description="Helical" evidence="5">
    <location>
        <begin position="365"/>
        <end position="384"/>
    </location>
</feature>
<keyword evidence="2 5" id="KW-0812">Transmembrane</keyword>
<evidence type="ECO:0000256" key="1">
    <source>
        <dbReference type="ARBA" id="ARBA00004141"/>
    </source>
</evidence>
<evidence type="ECO:0000256" key="2">
    <source>
        <dbReference type="ARBA" id="ARBA00022692"/>
    </source>
</evidence>
<feature type="transmembrane region" description="Helical" evidence="5">
    <location>
        <begin position="306"/>
        <end position="321"/>
    </location>
</feature>
<name>A0A0M0JI42_9EUKA</name>
<accession>A0A0M0JI42</accession>
<dbReference type="InterPro" id="IPR004853">
    <property type="entry name" value="Sugar_P_trans_dom"/>
</dbReference>
<reference evidence="9" key="1">
    <citation type="journal article" date="2015" name="PLoS Genet.">
        <title>Genome Sequence and Transcriptome Analyses of Chrysochromulina tobin: Metabolic Tools for Enhanced Algal Fitness in the Prominent Order Prymnesiales (Haptophyceae).</title>
        <authorList>
            <person name="Hovde B.T."/>
            <person name="Deodato C.R."/>
            <person name="Hunsperger H.M."/>
            <person name="Ryken S.A."/>
            <person name="Yost W."/>
            <person name="Jha R.K."/>
            <person name="Patterson J."/>
            <person name="Monnat R.J. Jr."/>
            <person name="Barlow S.B."/>
            <person name="Starkenburg S.R."/>
            <person name="Cattolico R.A."/>
        </authorList>
    </citation>
    <scope>NUCLEOTIDE SEQUENCE</scope>
    <source>
        <strain evidence="9">CCMP291</strain>
    </source>
</reference>
<organism evidence="8 9">
    <name type="scientific">Chrysochromulina tobinii</name>
    <dbReference type="NCBI Taxonomy" id="1460289"/>
    <lineage>
        <taxon>Eukaryota</taxon>
        <taxon>Haptista</taxon>
        <taxon>Haptophyta</taxon>
        <taxon>Prymnesiophyceae</taxon>
        <taxon>Prymnesiales</taxon>
        <taxon>Chrysochromulinaceae</taxon>
        <taxon>Chrysochromulina</taxon>
    </lineage>
</organism>
<evidence type="ECO:0000259" key="7">
    <source>
        <dbReference type="Pfam" id="PF03151"/>
    </source>
</evidence>
<dbReference type="AlphaFoldDB" id="A0A0M0JI42"/>
<dbReference type="OrthoDB" id="6418713at2759"/>
<dbReference type="InterPro" id="IPR050186">
    <property type="entry name" value="TPT_transporter"/>
</dbReference>
<gene>
    <name evidence="8" type="ORF">Ctob_002737</name>
</gene>
<sequence length="393" mass="41943">MARSVALIAVLLAAVATAATPPKPSLAVRRTGVVENCGGRSMLVSAKPKDVPAPASAAKFDISLMLYFLFWYVGNAVYNMYNTMALKAVGGKHGGLTMTVSTLQLGVCSLYAALLWLSNFNPITLLGLQKPEKMPLPQTTAADIVDTLPVGFCAAAAHSAGVFCLGADPLFGQIVKAGEPVLSAFVNTVFYGKPPSFAKVVCLFFIVAGVGFASLKKDLKTGVYNLKFDERALIFGMIGNCFAAFKGSENKKLMIKPGLKDRMGGVANQFALTEVLGFLISLPVMLATEWKNLPKFCKLLVSNKDLQIGLVVSGMAFYLYNELATMTIKKTGAVTASVANTAKRVFVLVFMSAVTGKKLTTEQKIGAAIAIAFVMLYSVIDSLVKKFQEKNVK</sequence>
<keyword evidence="4 5" id="KW-0472">Membrane</keyword>
<keyword evidence="3 5" id="KW-1133">Transmembrane helix</keyword>
<dbReference type="Proteomes" id="UP000037460">
    <property type="component" value="Unassembled WGS sequence"/>
</dbReference>
<feature type="domain" description="Sugar phosphate transporter" evidence="7">
    <location>
        <begin position="63"/>
        <end position="378"/>
    </location>
</feature>
<feature type="chain" id="PRO_5005601875" evidence="6">
    <location>
        <begin position="19"/>
        <end position="393"/>
    </location>
</feature>
<feature type="signal peptide" evidence="6">
    <location>
        <begin position="1"/>
        <end position="18"/>
    </location>
</feature>
<keyword evidence="9" id="KW-1185">Reference proteome</keyword>
<feature type="transmembrane region" description="Helical" evidence="5">
    <location>
        <begin position="93"/>
        <end position="117"/>
    </location>
</feature>
<feature type="transmembrane region" description="Helical" evidence="5">
    <location>
        <begin position="196"/>
        <end position="215"/>
    </location>
</feature>
<evidence type="ECO:0000256" key="4">
    <source>
        <dbReference type="ARBA" id="ARBA00023136"/>
    </source>
</evidence>
<keyword evidence="6" id="KW-0732">Signal</keyword>
<evidence type="ECO:0000313" key="9">
    <source>
        <dbReference type="Proteomes" id="UP000037460"/>
    </source>
</evidence>
<dbReference type="PANTHER" id="PTHR11132">
    <property type="entry name" value="SOLUTE CARRIER FAMILY 35"/>
    <property type="match status" value="1"/>
</dbReference>
<feature type="transmembrane region" description="Helical" evidence="5">
    <location>
        <begin position="62"/>
        <end position="81"/>
    </location>
</feature>
<proteinExistence type="predicted"/>
<dbReference type="Pfam" id="PF03151">
    <property type="entry name" value="TPT"/>
    <property type="match status" value="1"/>
</dbReference>
<protein>
    <submittedName>
        <fullName evidence="8">Triose phosphate phosphate translocator</fullName>
    </submittedName>
</protein>
<comment type="subcellular location">
    <subcellularLocation>
        <location evidence="1">Membrane</location>
        <topology evidence="1">Multi-pass membrane protein</topology>
    </subcellularLocation>
</comment>
<comment type="caution">
    <text evidence="8">The sequence shown here is derived from an EMBL/GenBank/DDBJ whole genome shotgun (WGS) entry which is preliminary data.</text>
</comment>
<evidence type="ECO:0000256" key="5">
    <source>
        <dbReference type="SAM" id="Phobius"/>
    </source>
</evidence>
<evidence type="ECO:0000256" key="6">
    <source>
        <dbReference type="SAM" id="SignalP"/>
    </source>
</evidence>
<evidence type="ECO:0000313" key="8">
    <source>
        <dbReference type="EMBL" id="KOO26145.1"/>
    </source>
</evidence>